<evidence type="ECO:0000256" key="6">
    <source>
        <dbReference type="ARBA" id="ARBA00023054"/>
    </source>
</evidence>
<sequence>ASFSSLTEDMLLSAPSRRDTDGRCSRDRAAADADAAERQRSVRERLEATVSGLGELEYLRQRQEVLVRAALELRESAAEEEEAERRREAQLSSEEKLLEENILLLRKQLNCLRRRDAGLITQLQELDRQISDLRLDTEASHDQLETDSRPSSGFYELSDGASGSLSNSSNSVFSECFCSMADADGRLPSTGTHPPPPIASETTHISWSVSVQSSCDGLVGGLCDDFSSGTVRRSVSAPHPPTLDPVPLVASCDSQSKYHCDLVARNGSDVFRYPSPLHAVAVQSPVFLQMLSHGGHGRDEGLLKAIEAGVEGLRPESASVPAPLVPQSSSWPAPSSSSSQTPCHKRLDSYIYSLLQRRALPIRTSRPRTSISTDPSKSILRQASLCVRQVSGLSSGSGLGTLRLTELKPSWAAGGGSADGAATFSPQRQWSVESKGEEQEIQNGFHGGGDDTMINNSDLAPNQNSFPLTNGIQNDGFFTNKDTNTSTNSLMKKKNKGLLLPSAASTATLPKDARELGSPKANSTPKESKQPCYPPDQDLLLGSTPKNSHKHLPTDQTDEGDRSVPELASAGSSSPSQDEAGGDEGEGGGSHMVNAKYIPAQRQNIKLRKGGSKSIKTVKVKTSRASERSEPAERRGDKSHHRSSSKKSRLLEDGGSAHMKVSKRSPVGAPGVSSSRVNKRLPVSIPEGRVLDKHATSTLSSVRSGVSKHHHHGNHHHYSGTHHHHSHHHHHHHGRDQVVVIAKPKHKRNDYRRLRAIMEVPYDEAFRRAQRRQRKELLSHSPAGVYLPSGEQLSSPYSYVGGSDSEYSAECASLFHSTIVDTSEDERSNYTTNCFGDSESSEEEYVEESTTTSDTEESGGGGAGGRTGGMGRGWSQLGAPGARAVGQEMTPAQAKAFVKIKASHNLKKKILRFRSGSLKLMTTV</sequence>
<dbReference type="GeneTree" id="ENSGT00950000183181"/>
<evidence type="ECO:0000256" key="5">
    <source>
        <dbReference type="ARBA" id="ARBA00022687"/>
    </source>
</evidence>
<evidence type="ECO:0000256" key="4">
    <source>
        <dbReference type="ARBA" id="ARBA00022490"/>
    </source>
</evidence>
<comment type="subcellular location">
    <subcellularLocation>
        <location evidence="1">Cytoplasm</location>
    </subcellularLocation>
</comment>
<evidence type="ECO:0000313" key="10">
    <source>
        <dbReference type="Proteomes" id="UP000261420"/>
    </source>
</evidence>
<dbReference type="AlphaFoldDB" id="A0A3B4T234"/>
<feature type="region of interest" description="Disordered" evidence="8">
    <location>
        <begin position="316"/>
        <end position="342"/>
    </location>
</feature>
<dbReference type="GO" id="GO:0046329">
    <property type="term" value="P:negative regulation of JNK cascade"/>
    <property type="evidence" value="ECO:0007669"/>
    <property type="project" value="TreeGrafter"/>
</dbReference>
<dbReference type="Pfam" id="PF15268">
    <property type="entry name" value="Dapper"/>
    <property type="match status" value="2"/>
</dbReference>
<keyword evidence="10" id="KW-1185">Reference proteome</keyword>
<dbReference type="PANTHER" id="PTHR15919">
    <property type="entry name" value="DAPPER-RELATED"/>
    <property type="match status" value="1"/>
</dbReference>
<evidence type="ECO:0000256" key="3">
    <source>
        <dbReference type="ARBA" id="ARBA00022473"/>
    </source>
</evidence>
<feature type="compositionally biased region" description="Basic residues" evidence="8">
    <location>
        <begin position="706"/>
        <end position="734"/>
    </location>
</feature>
<evidence type="ECO:0000256" key="8">
    <source>
        <dbReference type="SAM" id="MobiDB-lite"/>
    </source>
</evidence>
<proteinExistence type="inferred from homology"/>
<reference evidence="9" key="1">
    <citation type="submission" date="2025-08" db="UniProtKB">
        <authorList>
            <consortium name="Ensembl"/>
        </authorList>
    </citation>
    <scope>IDENTIFICATION</scope>
</reference>
<feature type="compositionally biased region" description="Basic and acidic residues" evidence="8">
    <location>
        <begin position="16"/>
        <end position="41"/>
    </location>
</feature>
<dbReference type="STRING" id="41447.ENSSDUP00000000125"/>
<feature type="compositionally biased region" description="Low complexity" evidence="8">
    <location>
        <begin position="326"/>
        <end position="342"/>
    </location>
</feature>
<dbReference type="GO" id="GO:0016055">
    <property type="term" value="P:Wnt signaling pathway"/>
    <property type="evidence" value="ECO:0007669"/>
    <property type="project" value="UniProtKB-KW"/>
</dbReference>
<feature type="compositionally biased region" description="Basic and acidic residues" evidence="8">
    <location>
        <begin position="624"/>
        <end position="636"/>
    </location>
</feature>
<feature type="region of interest" description="Disordered" evidence="8">
    <location>
        <begin position="833"/>
        <end position="887"/>
    </location>
</feature>
<feature type="region of interest" description="Disordered" evidence="8">
    <location>
        <begin position="428"/>
        <end position="736"/>
    </location>
</feature>
<feature type="compositionally biased region" description="Basic residues" evidence="8">
    <location>
        <begin position="605"/>
        <end position="622"/>
    </location>
</feature>
<organism evidence="9 10">
    <name type="scientific">Seriola dumerili</name>
    <name type="common">Greater amberjack</name>
    <name type="synonym">Caranx dumerili</name>
    <dbReference type="NCBI Taxonomy" id="41447"/>
    <lineage>
        <taxon>Eukaryota</taxon>
        <taxon>Metazoa</taxon>
        <taxon>Chordata</taxon>
        <taxon>Craniata</taxon>
        <taxon>Vertebrata</taxon>
        <taxon>Euteleostomi</taxon>
        <taxon>Actinopterygii</taxon>
        <taxon>Neopterygii</taxon>
        <taxon>Teleostei</taxon>
        <taxon>Neoteleostei</taxon>
        <taxon>Acanthomorphata</taxon>
        <taxon>Carangaria</taxon>
        <taxon>Carangiformes</taxon>
        <taxon>Carangidae</taxon>
        <taxon>Seriola</taxon>
    </lineage>
</organism>
<evidence type="ECO:0000256" key="7">
    <source>
        <dbReference type="SAM" id="Coils"/>
    </source>
</evidence>
<feature type="compositionally biased region" description="Gly residues" evidence="8">
    <location>
        <begin position="858"/>
        <end position="872"/>
    </location>
</feature>
<dbReference type="Ensembl" id="ENSSDUT00000000158.1">
    <property type="protein sequence ID" value="ENSSDUP00000000125.1"/>
    <property type="gene ID" value="ENSSDUG00000000149.1"/>
</dbReference>
<feature type="region of interest" description="Disordered" evidence="8">
    <location>
        <begin position="1"/>
        <end position="41"/>
    </location>
</feature>
<keyword evidence="4" id="KW-0963">Cytoplasm</keyword>
<keyword evidence="6 7" id="KW-0175">Coiled coil</keyword>
<keyword evidence="3" id="KW-0217">Developmental protein</keyword>
<reference evidence="9" key="2">
    <citation type="submission" date="2025-09" db="UniProtKB">
        <authorList>
            <consortium name="Ensembl"/>
        </authorList>
    </citation>
    <scope>IDENTIFICATION</scope>
</reference>
<evidence type="ECO:0000256" key="1">
    <source>
        <dbReference type="ARBA" id="ARBA00004496"/>
    </source>
</evidence>
<feature type="compositionally biased region" description="Low complexity" evidence="8">
    <location>
        <begin position="498"/>
        <end position="510"/>
    </location>
</feature>
<evidence type="ECO:0000313" key="9">
    <source>
        <dbReference type="Ensembl" id="ENSSDUP00000000125.1"/>
    </source>
</evidence>
<feature type="compositionally biased region" description="Basic residues" evidence="8">
    <location>
        <begin position="637"/>
        <end position="648"/>
    </location>
</feature>
<accession>A0A3B4T234</accession>
<feature type="compositionally biased region" description="Polar residues" evidence="8">
    <location>
        <begin position="453"/>
        <end position="490"/>
    </location>
</feature>
<comment type="similarity">
    <text evidence="2">Belongs to the dapper family.</text>
</comment>
<dbReference type="GO" id="GO:2000095">
    <property type="term" value="P:regulation of Wnt signaling pathway, planar cell polarity pathway"/>
    <property type="evidence" value="ECO:0007669"/>
    <property type="project" value="TreeGrafter"/>
</dbReference>
<dbReference type="Proteomes" id="UP000261420">
    <property type="component" value="Unplaced"/>
</dbReference>
<protein>
    <submittedName>
        <fullName evidence="9">Dishevelled-binding antagonist of beta-catenin 1</fullName>
    </submittedName>
</protein>
<dbReference type="GO" id="GO:0090090">
    <property type="term" value="P:negative regulation of canonical Wnt signaling pathway"/>
    <property type="evidence" value="ECO:0007669"/>
    <property type="project" value="TreeGrafter"/>
</dbReference>
<feature type="coiled-coil region" evidence="7">
    <location>
        <begin position="66"/>
        <end position="115"/>
    </location>
</feature>
<keyword evidence="5" id="KW-0879">Wnt signaling pathway</keyword>
<name>A0A3B4T234_SERDU</name>
<dbReference type="PANTHER" id="PTHR15919:SF12">
    <property type="entry name" value="DAPPER HOMOLOG 1"/>
    <property type="match status" value="1"/>
</dbReference>
<dbReference type="InterPro" id="IPR024843">
    <property type="entry name" value="Dapper"/>
</dbReference>
<evidence type="ECO:0000256" key="2">
    <source>
        <dbReference type="ARBA" id="ARBA00010807"/>
    </source>
</evidence>
<dbReference type="GO" id="GO:0005737">
    <property type="term" value="C:cytoplasm"/>
    <property type="evidence" value="ECO:0007669"/>
    <property type="project" value="UniProtKB-SubCell"/>
</dbReference>